<keyword evidence="14" id="KW-1185">Reference proteome</keyword>
<evidence type="ECO:0000256" key="10">
    <source>
        <dbReference type="HAMAP-Rule" id="MF_01486"/>
    </source>
</evidence>
<organism evidence="13 14">
    <name type="scientific">Lampropedia cohaerens</name>
    <dbReference type="NCBI Taxonomy" id="1610491"/>
    <lineage>
        <taxon>Bacteria</taxon>
        <taxon>Pseudomonadati</taxon>
        <taxon>Pseudomonadota</taxon>
        <taxon>Betaproteobacteria</taxon>
        <taxon>Burkholderiales</taxon>
        <taxon>Comamonadaceae</taxon>
        <taxon>Lampropedia</taxon>
    </lineage>
</organism>
<dbReference type="InterPro" id="IPR013986">
    <property type="entry name" value="DExx_box_DNA_helicase_dom_sf"/>
</dbReference>
<keyword evidence="2 10" id="KW-0547">Nucleotide-binding</keyword>
<proteinExistence type="inferred from homology"/>
<dbReference type="AlphaFoldDB" id="A0A0U1PWJ6"/>
<evidence type="ECO:0000256" key="4">
    <source>
        <dbReference type="ARBA" id="ARBA00022801"/>
    </source>
</evidence>
<dbReference type="EMBL" id="LBNQ01000041">
    <property type="protein sequence ID" value="KKW66904.1"/>
    <property type="molecule type" value="Genomic_DNA"/>
</dbReference>
<dbReference type="InterPro" id="IPR011335">
    <property type="entry name" value="Restrct_endonuc-II-like"/>
</dbReference>
<dbReference type="Pfam" id="PF04257">
    <property type="entry name" value="Exonuc_V_gamma"/>
    <property type="match status" value="1"/>
</dbReference>
<dbReference type="Gene3D" id="1.10.10.160">
    <property type="match status" value="1"/>
</dbReference>
<accession>A0A0U1PWJ6</accession>
<gene>
    <name evidence="10" type="primary">recC</name>
    <name evidence="13" type="ORF">AAV94_13950</name>
</gene>
<keyword evidence="9 10" id="KW-0234">DNA repair</keyword>
<comment type="function">
    <text evidence="10">A helicase/nuclease that prepares dsDNA breaks (DSB) for recombinational DNA repair. Binds to DSBs and unwinds DNA via a highly rapid and processive ATP-dependent bidirectional helicase activity. Unwinds dsDNA until it encounters a Chi (crossover hotspot instigator) sequence from the 3' direction. Cuts ssDNA a few nucleotides 3' to the Chi site. The properties and activities of the enzyme are changed at Chi. The Chi-altered holoenzyme produces a long 3'-ssDNA overhang and facilitates RecA-binding to the ssDNA for homologous DNA recombination and repair. Holoenzyme degrades any linearized DNA that is unable to undergo homologous recombination. In the holoenzyme this subunit recognizes the wild-type Chi sequence, and when added to isolated RecB increases its ATP-dependent helicase processivity.</text>
</comment>
<keyword evidence="5 10" id="KW-0347">Helicase</keyword>
<dbReference type="InterPro" id="IPR006697">
    <property type="entry name" value="RecC"/>
</dbReference>
<dbReference type="GO" id="GO:0003678">
    <property type="term" value="F:DNA helicase activity"/>
    <property type="evidence" value="ECO:0007669"/>
    <property type="project" value="UniProtKB-UniRule"/>
</dbReference>
<dbReference type="HAMAP" id="MF_01486">
    <property type="entry name" value="RecC"/>
    <property type="match status" value="1"/>
</dbReference>
<reference evidence="13 14" key="1">
    <citation type="submission" date="2015-05" db="EMBL/GenBank/DDBJ databases">
        <title>Draft genome sequence of Lampropedia sp. CT6, isolated from the microbial mat of a hot water spring, located at Manikaran, India.</title>
        <authorList>
            <person name="Tripathi C."/>
            <person name="Rani P."/>
            <person name="Mahato N.K."/>
            <person name="Lal R."/>
        </authorList>
    </citation>
    <scope>NUCLEOTIDE SEQUENCE [LARGE SCALE GENOMIC DNA]</scope>
    <source>
        <strain evidence="13 14">CT6</strain>
    </source>
</reference>
<dbReference type="PATRIC" id="fig|1610491.3.peg.2959"/>
<keyword evidence="3 10" id="KW-0227">DNA damage</keyword>
<feature type="domain" description="RecC C-terminal" evidence="12">
    <location>
        <begin position="841"/>
        <end position="1097"/>
    </location>
</feature>
<dbReference type="GO" id="GO:0000724">
    <property type="term" value="P:double-strand break repair via homologous recombination"/>
    <property type="evidence" value="ECO:0007669"/>
    <property type="project" value="UniProtKB-UniRule"/>
</dbReference>
<dbReference type="GO" id="GO:0008854">
    <property type="term" value="F:exodeoxyribonuclease V activity"/>
    <property type="evidence" value="ECO:0007669"/>
    <property type="project" value="InterPro"/>
</dbReference>
<dbReference type="Gene3D" id="3.40.50.10930">
    <property type="match status" value="1"/>
</dbReference>
<evidence type="ECO:0000313" key="14">
    <source>
        <dbReference type="Proteomes" id="UP000050580"/>
    </source>
</evidence>
<dbReference type="Proteomes" id="UP000050580">
    <property type="component" value="Unassembled WGS sequence"/>
</dbReference>
<keyword evidence="1 10" id="KW-0540">Nuclease</keyword>
<evidence type="ECO:0000313" key="13">
    <source>
        <dbReference type="EMBL" id="KKW66904.1"/>
    </source>
</evidence>
<dbReference type="InterPro" id="IPR041500">
    <property type="entry name" value="RecC_C"/>
</dbReference>
<dbReference type="Pfam" id="PF17946">
    <property type="entry name" value="RecC_C"/>
    <property type="match status" value="1"/>
</dbReference>
<comment type="miscellaneous">
    <text evidence="10">In the RecBCD complex, RecB has a slow 3'-5' helicase, an exonuclease activity and loads RecA onto ssDNA, RecD has a fast 5'-3' helicase activity, while RecC stimulates the ATPase and processivity of the RecB helicase and contributes to recognition of the Chi site.</text>
</comment>
<dbReference type="PIRSF" id="PIRSF000980">
    <property type="entry name" value="RecC"/>
    <property type="match status" value="1"/>
</dbReference>
<evidence type="ECO:0000256" key="3">
    <source>
        <dbReference type="ARBA" id="ARBA00022763"/>
    </source>
</evidence>
<comment type="caution">
    <text evidence="13">The sequence shown here is derived from an EMBL/GenBank/DDBJ whole genome shotgun (WGS) entry which is preliminary data.</text>
</comment>
<dbReference type="PANTHER" id="PTHR30591:SF1">
    <property type="entry name" value="RECBCD ENZYME SUBUNIT RECC"/>
    <property type="match status" value="1"/>
</dbReference>
<dbReference type="Gene3D" id="1.10.10.990">
    <property type="match status" value="1"/>
</dbReference>
<evidence type="ECO:0000256" key="7">
    <source>
        <dbReference type="ARBA" id="ARBA00022840"/>
    </source>
</evidence>
<dbReference type="SUPFAM" id="SSF52980">
    <property type="entry name" value="Restriction endonuclease-like"/>
    <property type="match status" value="1"/>
</dbReference>
<dbReference type="GO" id="GO:0009338">
    <property type="term" value="C:exodeoxyribonuclease V complex"/>
    <property type="evidence" value="ECO:0007669"/>
    <property type="project" value="InterPro"/>
</dbReference>
<comment type="similarity">
    <text evidence="10">Belongs to the RecC family.</text>
</comment>
<dbReference type="SUPFAM" id="SSF52540">
    <property type="entry name" value="P-loop containing nucleoside triphosphate hydrolases"/>
    <property type="match status" value="2"/>
</dbReference>
<comment type="subunit">
    <text evidence="10">Heterotrimer of RecB, RecC and RecD. All subunits contribute to DNA-binding.</text>
</comment>
<dbReference type="InterPro" id="IPR027417">
    <property type="entry name" value="P-loop_NTPase"/>
</dbReference>
<protein>
    <recommendedName>
        <fullName evidence="10">RecBCD enzyme subunit RecC</fullName>
    </recommendedName>
    <alternativeName>
        <fullName evidence="10">Exonuclease V subunit RecC</fullName>
        <shortName evidence="10">ExoV subunit RecC</shortName>
    </alternativeName>
    <alternativeName>
        <fullName evidence="10">Helicase/nuclease RecBCD subunit RecC</fullName>
    </alternativeName>
</protein>
<dbReference type="GO" id="GO:0003677">
    <property type="term" value="F:DNA binding"/>
    <property type="evidence" value="ECO:0007669"/>
    <property type="project" value="UniProtKB-UniRule"/>
</dbReference>
<dbReference type="PANTHER" id="PTHR30591">
    <property type="entry name" value="RECBCD ENZYME SUBUNIT RECC"/>
    <property type="match status" value="1"/>
</dbReference>
<evidence type="ECO:0000256" key="2">
    <source>
        <dbReference type="ARBA" id="ARBA00022741"/>
    </source>
</evidence>
<keyword evidence="6 10" id="KW-0269">Exonuclease</keyword>
<evidence type="ECO:0000256" key="6">
    <source>
        <dbReference type="ARBA" id="ARBA00022839"/>
    </source>
</evidence>
<evidence type="ECO:0000256" key="8">
    <source>
        <dbReference type="ARBA" id="ARBA00023125"/>
    </source>
</evidence>
<evidence type="ECO:0000256" key="9">
    <source>
        <dbReference type="ARBA" id="ARBA00023204"/>
    </source>
</evidence>
<dbReference type="GO" id="GO:0005524">
    <property type="term" value="F:ATP binding"/>
    <property type="evidence" value="ECO:0007669"/>
    <property type="project" value="UniProtKB-UniRule"/>
</dbReference>
<evidence type="ECO:0000256" key="1">
    <source>
        <dbReference type="ARBA" id="ARBA00022722"/>
    </source>
</evidence>
<evidence type="ECO:0000256" key="5">
    <source>
        <dbReference type="ARBA" id="ARBA00022806"/>
    </source>
</evidence>
<evidence type="ECO:0000259" key="12">
    <source>
        <dbReference type="Pfam" id="PF17946"/>
    </source>
</evidence>
<dbReference type="NCBIfam" id="TIGR01450">
    <property type="entry name" value="recC"/>
    <property type="match status" value="1"/>
</dbReference>
<evidence type="ECO:0000256" key="11">
    <source>
        <dbReference type="SAM" id="MobiDB-lite"/>
    </source>
</evidence>
<keyword evidence="7 10" id="KW-0067">ATP-binding</keyword>
<sequence length="1186" mass="131682">MSPATDASILPGIVAIHSHRTEALAETVAGWFKAYPLAPLEPETVLVQSNGMAEWLKMQLAQQLGVCAAVATELPSRFAWRLYRRILGQQNVPYHTPLDKPDMLWRLMRLLPQAIGPEHGASSPWRPLHAMLGANPAPLECYRLAVRIADLFDQYQVYRPDWLLAWEQGELTLRDALDQDHSLPEQMHWQALLWQRLMATLQAPERAATRPHLHLRALAALRAGEAVQTLPRRVVLFGMAHLPLPILDLLCTLALHSQVLLAIPNPCQMYWGDAIDGRELFARLQRRSTASGRAAADLAAIPLHAMHAHANPLLVQWGRQVRDFLRLLEHREAQLEAQGRALPRVDRFDDGHPSSPPSLLAQVQQQVRDLVPLGEPATPASPQDRSLCFQVAHSPVRELEALHDHLLDLLAAPDTLAPRDIVVMVPDISAYAPLIQAVFGQYGPDDARHIPFAVTDLAAQQASDVVQAVEWLARLPETRVGLAELCDWLAVPAIARRFGLDAEGVAQLQHWMQGSGIRWGLDGTHRAQLGVAALGEQNTAWFGLERMLLGYASNAPWQGTVPFEEIGGLAASHVGALAALLQRLRHWQRVLTTPATPVEWAARWRAMLADCLLAREPEEQAAMTLLENALAQWLDAALEAGFAQPLPLAVARDAWLGALQAPAPTQRFHAGGVTFCTLLPMRAIPFRVVCLLGMDDGVYPRQSPPNDMDLMRLPGMFRPGDRSRGQDDRQLMLEALLSAREQLFISWVGKSVRDNSARAPSVLVAQLRDYLSARWGNALLQALTVEHPLQPFNPAYFQASRGKRALHTWAREWHPAAASEQAQPFAPTTLAPPQDTPEPPPLTLAEIAAIWRNPAEQWFARRLQTRFAPLPQLLDDCEPLRVHGLQRWQAFDALRQAVAPRITQPDASLAALQSLCARQLQRLAASGALPAGAAAAQLQQQWLQEWHYVLEHWLATHHSHPFASHRPQLLQWPADGAPRIVDWAPTPWLRRHAHETQALLLHVLPGKVLGSRKGEIRLKSLLQTWLQALLLGAVQPAEAGAGSQLRIIAVDAVLDATLPPKAQAQEWLQHIVTLAHRCQQQPLPFDFVTATTWWQAMRKQNGDDAARQQDALGKARQTYDGGPYEGQAARNPALARIWPDFAALHATGQFEAVAQAMLEPLYAWLEQHVTITAREDTDDRAEPAQH</sequence>
<dbReference type="Gene3D" id="3.40.50.300">
    <property type="entry name" value="P-loop containing nucleotide triphosphate hydrolases"/>
    <property type="match status" value="2"/>
</dbReference>
<dbReference type="STRING" id="1610491.AAV94_13950"/>
<keyword evidence="4 10" id="KW-0378">Hydrolase</keyword>
<feature type="region of interest" description="Disordered" evidence="11">
    <location>
        <begin position="817"/>
        <end position="839"/>
    </location>
</feature>
<keyword evidence="8 10" id="KW-0238">DNA-binding</keyword>
<name>A0A0U1PWJ6_9BURK</name>